<protein>
    <submittedName>
        <fullName evidence="2">Uncharacterized protein</fullName>
    </submittedName>
</protein>
<accession>A0A6J4J8I0</accession>
<feature type="non-terminal residue" evidence="2">
    <location>
        <position position="1"/>
    </location>
</feature>
<proteinExistence type="predicted"/>
<evidence type="ECO:0000313" key="2">
    <source>
        <dbReference type="EMBL" id="CAA9273438.1"/>
    </source>
</evidence>
<feature type="compositionally biased region" description="Low complexity" evidence="1">
    <location>
        <begin position="32"/>
        <end position="43"/>
    </location>
</feature>
<dbReference type="EMBL" id="CADCTL010000237">
    <property type="protein sequence ID" value="CAA9273438.1"/>
    <property type="molecule type" value="Genomic_DNA"/>
</dbReference>
<organism evidence="2">
    <name type="scientific">uncultured Acetobacteraceae bacterium</name>
    <dbReference type="NCBI Taxonomy" id="169975"/>
    <lineage>
        <taxon>Bacteria</taxon>
        <taxon>Pseudomonadati</taxon>
        <taxon>Pseudomonadota</taxon>
        <taxon>Alphaproteobacteria</taxon>
        <taxon>Acetobacterales</taxon>
        <taxon>Acetobacteraceae</taxon>
        <taxon>environmental samples</taxon>
    </lineage>
</organism>
<gene>
    <name evidence="2" type="ORF">AVDCRST_MAG04-3238</name>
</gene>
<feature type="non-terminal residue" evidence="2">
    <location>
        <position position="106"/>
    </location>
</feature>
<name>A0A6J4J8I0_9PROT</name>
<feature type="compositionally biased region" description="Basic residues" evidence="1">
    <location>
        <begin position="79"/>
        <end position="93"/>
    </location>
</feature>
<reference evidence="2" key="1">
    <citation type="submission" date="2020-02" db="EMBL/GenBank/DDBJ databases">
        <authorList>
            <person name="Meier V. D."/>
        </authorList>
    </citation>
    <scope>NUCLEOTIDE SEQUENCE</scope>
    <source>
        <strain evidence="2">AVDCRST_MAG04</strain>
    </source>
</reference>
<evidence type="ECO:0000256" key="1">
    <source>
        <dbReference type="SAM" id="MobiDB-lite"/>
    </source>
</evidence>
<sequence>VSHRSRLRGTARRQRADRLVGTRCVLDARRAAVARPSRRSVAGHARRHLRRGAGAGALAGPARGLGRRPGRERRDAPRRPRRRPVPHHRRVRAGRSGPARLRRPLR</sequence>
<dbReference type="AlphaFoldDB" id="A0A6J4J8I0"/>
<feature type="region of interest" description="Disordered" evidence="1">
    <location>
        <begin position="32"/>
        <end position="106"/>
    </location>
</feature>